<dbReference type="EMBL" id="JAGEMK010000007">
    <property type="protein sequence ID" value="MBO1752766.1"/>
    <property type="molecule type" value="Genomic_DNA"/>
</dbReference>
<gene>
    <name evidence="1" type="ORF">J4G33_13215</name>
</gene>
<dbReference type="Proteomes" id="UP000664209">
    <property type="component" value="Unassembled WGS sequence"/>
</dbReference>
<reference evidence="1" key="1">
    <citation type="submission" date="2021-03" db="EMBL/GenBank/DDBJ databases">
        <title>Actinotalea soli sp. nov., isolated from soil.</title>
        <authorList>
            <person name="Ping W."/>
            <person name="Zhang J."/>
        </authorList>
    </citation>
    <scope>NUCLEOTIDE SEQUENCE</scope>
    <source>
        <strain evidence="1">BY-33</strain>
    </source>
</reference>
<dbReference type="InterPro" id="IPR036388">
    <property type="entry name" value="WH-like_DNA-bd_sf"/>
</dbReference>
<organism evidence="1 2">
    <name type="scientific">Actinotalea soli</name>
    <dbReference type="NCBI Taxonomy" id="2819234"/>
    <lineage>
        <taxon>Bacteria</taxon>
        <taxon>Bacillati</taxon>
        <taxon>Actinomycetota</taxon>
        <taxon>Actinomycetes</taxon>
        <taxon>Micrococcales</taxon>
        <taxon>Cellulomonadaceae</taxon>
        <taxon>Actinotalea</taxon>
    </lineage>
</organism>
<evidence type="ECO:0000313" key="2">
    <source>
        <dbReference type="Proteomes" id="UP000664209"/>
    </source>
</evidence>
<comment type="caution">
    <text evidence="1">The sequence shown here is derived from an EMBL/GenBank/DDBJ whole genome shotgun (WGS) entry which is preliminary data.</text>
</comment>
<name>A0A939LQR5_9CELL</name>
<proteinExistence type="predicted"/>
<keyword evidence="2" id="KW-1185">Reference proteome</keyword>
<sequence length="373" mass="41033">MNVFTAMQAKSTGHTQQALLPIDRVLQIRSDPDRLHREAILAIAQALITHRPQLQSFGYSTSNFGALEDWLNSPVVKSGGGGAQFLGTGGNAEVTREVNTGDGFLDSGLETLVRRALEDTFPTDSAGALIGVIDNVELLSRSNEARRVLEELRDTTFDLPRVRWVLCGALGIIRSSVTSSRLDGRVAPPIEVPPVADDDIEALIQTRLEYFKVRDDATAPVGPTEFRHLYQICHNNLRDALKYAQAFSVWLDLQDELGRPENYFELLEVWLAEEAESITKAITLQPRAWKLFDDLAGAGGACAPSDNEKFGFNTPQQMRTNFAALERVNLIKGEVDEDDLRRRTVNLSDKGWIVHYARSGFASAPAGAPEAGS</sequence>
<dbReference type="Gene3D" id="1.10.10.10">
    <property type="entry name" value="Winged helix-like DNA-binding domain superfamily/Winged helix DNA-binding domain"/>
    <property type="match status" value="1"/>
</dbReference>
<dbReference type="RefSeq" id="WP_208056440.1">
    <property type="nucleotide sequence ID" value="NZ_JAGEMK010000007.1"/>
</dbReference>
<protein>
    <submittedName>
        <fullName evidence="1">Uncharacterized protein</fullName>
    </submittedName>
</protein>
<evidence type="ECO:0000313" key="1">
    <source>
        <dbReference type="EMBL" id="MBO1752766.1"/>
    </source>
</evidence>
<accession>A0A939LQR5</accession>
<dbReference type="AlphaFoldDB" id="A0A939LQR5"/>